<comment type="caution">
    <text evidence="7">The sequence shown here is derived from an EMBL/GenBank/DDBJ whole genome shotgun (WGS) entry which is preliminary data.</text>
</comment>
<dbReference type="GO" id="GO:0030976">
    <property type="term" value="F:thiamine pyrophosphate binding"/>
    <property type="evidence" value="ECO:0007669"/>
    <property type="project" value="InterPro"/>
</dbReference>
<gene>
    <name evidence="7" type="ORF">EFK50_21255</name>
</gene>
<comment type="similarity">
    <text evidence="1 3">Belongs to the TPP enzyme family.</text>
</comment>
<dbReference type="Pfam" id="PF02775">
    <property type="entry name" value="TPP_enzyme_C"/>
    <property type="match status" value="1"/>
</dbReference>
<dbReference type="Pfam" id="PF00205">
    <property type="entry name" value="TPP_enzyme_M"/>
    <property type="match status" value="1"/>
</dbReference>
<organism evidence="7 8">
    <name type="scientific">Nocardioides marmoriginsengisoli</name>
    <dbReference type="NCBI Taxonomy" id="661483"/>
    <lineage>
        <taxon>Bacteria</taxon>
        <taxon>Bacillati</taxon>
        <taxon>Actinomycetota</taxon>
        <taxon>Actinomycetes</taxon>
        <taxon>Propionibacteriales</taxon>
        <taxon>Nocardioidaceae</taxon>
        <taxon>Nocardioides</taxon>
    </lineage>
</organism>
<dbReference type="InterPro" id="IPR011766">
    <property type="entry name" value="TPP_enzyme_TPP-bd"/>
</dbReference>
<evidence type="ECO:0000313" key="8">
    <source>
        <dbReference type="Proteomes" id="UP000267128"/>
    </source>
</evidence>
<dbReference type="InterPro" id="IPR045229">
    <property type="entry name" value="TPP_enz"/>
</dbReference>
<proteinExistence type="inferred from homology"/>
<dbReference type="Gene3D" id="3.40.50.970">
    <property type="match status" value="2"/>
</dbReference>
<dbReference type="GO" id="GO:0009099">
    <property type="term" value="P:L-valine biosynthetic process"/>
    <property type="evidence" value="ECO:0007669"/>
    <property type="project" value="TreeGrafter"/>
</dbReference>
<reference evidence="7 8" key="1">
    <citation type="submission" date="2018-11" db="EMBL/GenBank/DDBJ databases">
        <authorList>
            <person name="Li F."/>
        </authorList>
    </citation>
    <scope>NUCLEOTIDE SEQUENCE [LARGE SCALE GENOMIC DNA]</scope>
    <source>
        <strain evidence="7 8">Gsoil 097</strain>
    </source>
</reference>
<dbReference type="AlphaFoldDB" id="A0A3N0CBI6"/>
<dbReference type="SUPFAM" id="SSF52467">
    <property type="entry name" value="DHS-like NAD/FAD-binding domain"/>
    <property type="match status" value="1"/>
</dbReference>
<sequence length="552" mass="57069">MANRSSATRWPSWVPSRTDVLVPRRLAAALRELGVDTVFGLMGDGNLHHLIDFDDLGGTVVTAVTEGAAVSMADGYARVGSRLGVASVTHGPGATNMLTALVEAVRARTPLIVLTGDTVSRPDHLQALDLRALATVAGAGYHRVLRAEDVAGDLDAVVRRVLRSGTPVLFDVPVDLHGTEAAEAPILRPVDLGAGPAPGADDLDRALGVLASARRPVILAGRGAAGSRDEILRLAAVLGAPVGTTLLGKGLFAGEPLDLGVIGTLSSEVTARTVGDADCVLVLGAGLNRYTTVDGSLFAGAAVVHVDHDALRLSGAAAVGVVADVGAAVLAMTELLVEVEHPGSSGHPADLAERLAAHDPYDEFTDRSGVDTLDGRTVMLALDAVLPRERVVVTDTGRFVYAPWRYLGVAAPTDFVHTCNFASIGLGLGTAIGAAVASGRLTVAVVGDGGGLMNLLELSTAVRLGLPLVVVVCNDGAYGMEYRHLVHAGLDPSPARCAWPDFVEIGRALGADAITVRTREELDRAGELFAEVRRPLLLDVRCDPSVDVGEAS</sequence>
<evidence type="ECO:0000259" key="5">
    <source>
        <dbReference type="Pfam" id="PF02775"/>
    </source>
</evidence>
<evidence type="ECO:0000256" key="1">
    <source>
        <dbReference type="ARBA" id="ARBA00007812"/>
    </source>
</evidence>
<keyword evidence="8" id="KW-1185">Reference proteome</keyword>
<dbReference type="InterPro" id="IPR029061">
    <property type="entry name" value="THDP-binding"/>
</dbReference>
<dbReference type="GO" id="GO:0009097">
    <property type="term" value="P:isoleucine biosynthetic process"/>
    <property type="evidence" value="ECO:0007669"/>
    <property type="project" value="TreeGrafter"/>
</dbReference>
<dbReference type="Proteomes" id="UP000267128">
    <property type="component" value="Unassembled WGS sequence"/>
</dbReference>
<dbReference type="GO" id="GO:0000287">
    <property type="term" value="F:magnesium ion binding"/>
    <property type="evidence" value="ECO:0007669"/>
    <property type="project" value="InterPro"/>
</dbReference>
<name>A0A3N0CBI6_9ACTN</name>
<dbReference type="GO" id="GO:0005948">
    <property type="term" value="C:acetolactate synthase complex"/>
    <property type="evidence" value="ECO:0007669"/>
    <property type="project" value="TreeGrafter"/>
</dbReference>
<dbReference type="PANTHER" id="PTHR18968:SF13">
    <property type="entry name" value="ACETOLACTATE SYNTHASE CATALYTIC SUBUNIT, MITOCHONDRIAL"/>
    <property type="match status" value="1"/>
</dbReference>
<dbReference type="GO" id="GO:0003984">
    <property type="term" value="F:acetolactate synthase activity"/>
    <property type="evidence" value="ECO:0007669"/>
    <property type="project" value="TreeGrafter"/>
</dbReference>
<accession>A0A3N0CBI6</accession>
<keyword evidence="2 3" id="KW-0786">Thiamine pyrophosphate</keyword>
<dbReference type="CDD" id="cd07035">
    <property type="entry name" value="TPP_PYR_POX_like"/>
    <property type="match status" value="1"/>
</dbReference>
<evidence type="ECO:0000256" key="3">
    <source>
        <dbReference type="RuleBase" id="RU362132"/>
    </source>
</evidence>
<dbReference type="InterPro" id="IPR029035">
    <property type="entry name" value="DHS-like_NAD/FAD-binding_dom"/>
</dbReference>
<dbReference type="CDD" id="cd00568">
    <property type="entry name" value="TPP_enzymes"/>
    <property type="match status" value="1"/>
</dbReference>
<dbReference type="GO" id="GO:0050660">
    <property type="term" value="F:flavin adenine dinucleotide binding"/>
    <property type="evidence" value="ECO:0007669"/>
    <property type="project" value="TreeGrafter"/>
</dbReference>
<dbReference type="PANTHER" id="PTHR18968">
    <property type="entry name" value="THIAMINE PYROPHOSPHATE ENZYMES"/>
    <property type="match status" value="1"/>
</dbReference>
<evidence type="ECO:0000313" key="7">
    <source>
        <dbReference type="EMBL" id="RNL60817.1"/>
    </source>
</evidence>
<feature type="domain" description="Thiamine pyrophosphate enzyme TPP-binding" evidence="5">
    <location>
        <begin position="395"/>
        <end position="540"/>
    </location>
</feature>
<dbReference type="Pfam" id="PF02776">
    <property type="entry name" value="TPP_enzyme_N"/>
    <property type="match status" value="1"/>
</dbReference>
<feature type="domain" description="Thiamine pyrophosphate enzyme central" evidence="4">
    <location>
        <begin position="203"/>
        <end position="329"/>
    </location>
</feature>
<evidence type="ECO:0000259" key="6">
    <source>
        <dbReference type="Pfam" id="PF02776"/>
    </source>
</evidence>
<dbReference type="OrthoDB" id="3203527at2"/>
<feature type="domain" description="Thiamine pyrophosphate enzyme N-terminal TPP-binding" evidence="6">
    <location>
        <begin position="25"/>
        <end position="124"/>
    </location>
</feature>
<dbReference type="InterPro" id="IPR012000">
    <property type="entry name" value="Thiamin_PyroP_enz_cen_dom"/>
</dbReference>
<protein>
    <submittedName>
        <fullName evidence="7">Thiamine pyrophosphate-binding protein</fullName>
    </submittedName>
</protein>
<dbReference type="EMBL" id="RJSE01000009">
    <property type="protein sequence ID" value="RNL60817.1"/>
    <property type="molecule type" value="Genomic_DNA"/>
</dbReference>
<dbReference type="Gene3D" id="3.40.50.1220">
    <property type="entry name" value="TPP-binding domain"/>
    <property type="match status" value="1"/>
</dbReference>
<evidence type="ECO:0000256" key="2">
    <source>
        <dbReference type="ARBA" id="ARBA00023052"/>
    </source>
</evidence>
<dbReference type="SUPFAM" id="SSF52518">
    <property type="entry name" value="Thiamin diphosphate-binding fold (THDP-binding)"/>
    <property type="match status" value="2"/>
</dbReference>
<evidence type="ECO:0000259" key="4">
    <source>
        <dbReference type="Pfam" id="PF00205"/>
    </source>
</evidence>
<dbReference type="InterPro" id="IPR012001">
    <property type="entry name" value="Thiamin_PyroP_enz_TPP-bd_dom"/>
</dbReference>